<dbReference type="InterPro" id="IPR050264">
    <property type="entry name" value="Bact_CCA-adding_enz_type3_sf"/>
</dbReference>
<evidence type="ECO:0000259" key="10">
    <source>
        <dbReference type="Pfam" id="PF01743"/>
    </source>
</evidence>
<dbReference type="SUPFAM" id="SSF81301">
    <property type="entry name" value="Nucleotidyltransferase"/>
    <property type="match status" value="1"/>
</dbReference>
<evidence type="ECO:0000256" key="8">
    <source>
        <dbReference type="ARBA" id="ARBA00022884"/>
    </source>
</evidence>
<evidence type="ECO:0000259" key="11">
    <source>
        <dbReference type="Pfam" id="PF12627"/>
    </source>
</evidence>
<dbReference type="InterPro" id="IPR032828">
    <property type="entry name" value="PolyA_RNA-bd"/>
</dbReference>
<dbReference type="NCBIfam" id="NF009814">
    <property type="entry name" value="PRK13299.1"/>
    <property type="match status" value="1"/>
</dbReference>
<evidence type="ECO:0000256" key="5">
    <source>
        <dbReference type="ARBA" id="ARBA00022723"/>
    </source>
</evidence>
<dbReference type="Gene3D" id="1.10.246.80">
    <property type="match status" value="1"/>
</dbReference>
<dbReference type="RefSeq" id="WP_274455966.1">
    <property type="nucleotide sequence ID" value="NZ_CP067097.1"/>
</dbReference>
<feature type="domain" description="tRNA nucleotidyltransferase/poly(A) polymerase RNA and SrmB- binding" evidence="11">
    <location>
        <begin position="182"/>
        <end position="215"/>
    </location>
</feature>
<evidence type="ECO:0000256" key="3">
    <source>
        <dbReference type="ARBA" id="ARBA00022694"/>
    </source>
</evidence>
<feature type="domain" description="CCA-adding enzyme C-terminal" evidence="12">
    <location>
        <begin position="294"/>
        <end position="430"/>
    </location>
</feature>
<dbReference type="EC" id="2.7.7.72" evidence="13"/>
<dbReference type="EC" id="3.1.3.-" evidence="13"/>
<dbReference type="GO" id="GO:0016787">
    <property type="term" value="F:hydrolase activity"/>
    <property type="evidence" value="ECO:0007669"/>
    <property type="project" value="UniProtKB-KW"/>
</dbReference>
<keyword evidence="8 9" id="KW-0694">RNA-binding</keyword>
<keyword evidence="5" id="KW-0479">Metal-binding</keyword>
<gene>
    <name evidence="13" type="ORF">J2S03_000373</name>
</gene>
<dbReference type="InterPro" id="IPR043519">
    <property type="entry name" value="NT_sf"/>
</dbReference>
<evidence type="ECO:0000313" key="14">
    <source>
        <dbReference type="Proteomes" id="UP001232973"/>
    </source>
</evidence>
<name>A0ABT9XEQ8_9BACL</name>
<dbReference type="EMBL" id="JAUSTP010000001">
    <property type="protein sequence ID" value="MDQ0188569.1"/>
    <property type="molecule type" value="Genomic_DNA"/>
</dbReference>
<organism evidence="13 14">
    <name type="scientific">Alicyclobacillus cycloheptanicus</name>
    <dbReference type="NCBI Taxonomy" id="1457"/>
    <lineage>
        <taxon>Bacteria</taxon>
        <taxon>Bacillati</taxon>
        <taxon>Bacillota</taxon>
        <taxon>Bacilli</taxon>
        <taxon>Bacillales</taxon>
        <taxon>Alicyclobacillaceae</taxon>
        <taxon>Alicyclobacillus</taxon>
    </lineage>
</organism>
<keyword evidence="6" id="KW-0547">Nucleotide-binding</keyword>
<dbReference type="Pfam" id="PF12627">
    <property type="entry name" value="PolyA_pol_RNAbd"/>
    <property type="match status" value="1"/>
</dbReference>
<dbReference type="InterPro" id="IPR032810">
    <property type="entry name" value="CCA-adding_enz_C"/>
</dbReference>
<evidence type="ECO:0000256" key="7">
    <source>
        <dbReference type="ARBA" id="ARBA00022842"/>
    </source>
</evidence>
<evidence type="ECO:0000256" key="9">
    <source>
        <dbReference type="RuleBase" id="RU003953"/>
    </source>
</evidence>
<dbReference type="PANTHER" id="PTHR46173:SF1">
    <property type="entry name" value="CCA TRNA NUCLEOTIDYLTRANSFERASE 1, MITOCHONDRIAL"/>
    <property type="match status" value="1"/>
</dbReference>
<evidence type="ECO:0000259" key="12">
    <source>
        <dbReference type="Pfam" id="PF13735"/>
    </source>
</evidence>
<keyword evidence="4 13" id="KW-0548">Nucleotidyltransferase</keyword>
<dbReference type="CDD" id="cd05398">
    <property type="entry name" value="NT_ClassII-CCAase"/>
    <property type="match status" value="1"/>
</dbReference>
<keyword evidence="2 9" id="KW-0808">Transferase</keyword>
<evidence type="ECO:0000313" key="13">
    <source>
        <dbReference type="EMBL" id="MDQ0188569.1"/>
    </source>
</evidence>
<dbReference type="Pfam" id="PF13735">
    <property type="entry name" value="tRNA_NucTran2_2"/>
    <property type="match status" value="1"/>
</dbReference>
<keyword evidence="13" id="KW-0378">Hydrolase</keyword>
<dbReference type="Gene3D" id="1.10.3090.10">
    <property type="entry name" value="cca-adding enzyme, domain 2"/>
    <property type="match status" value="1"/>
</dbReference>
<comment type="similarity">
    <text evidence="9">Belongs to the tRNA nucleotidyltransferase/poly(A) polymerase family.</text>
</comment>
<proteinExistence type="inferred from homology"/>
<dbReference type="PANTHER" id="PTHR46173">
    <property type="entry name" value="CCA TRNA NUCLEOTIDYLTRANSFERASE 1, MITOCHONDRIAL"/>
    <property type="match status" value="1"/>
</dbReference>
<reference evidence="13 14" key="1">
    <citation type="submission" date="2023-07" db="EMBL/GenBank/DDBJ databases">
        <title>Genomic Encyclopedia of Type Strains, Phase IV (KMG-IV): sequencing the most valuable type-strain genomes for metagenomic binning, comparative biology and taxonomic classification.</title>
        <authorList>
            <person name="Goeker M."/>
        </authorList>
    </citation>
    <scope>NUCLEOTIDE SEQUENCE [LARGE SCALE GENOMIC DNA]</scope>
    <source>
        <strain evidence="13 14">DSM 4006</strain>
    </source>
</reference>
<dbReference type="Gene3D" id="3.30.460.10">
    <property type="entry name" value="Beta Polymerase, domain 2"/>
    <property type="match status" value="1"/>
</dbReference>
<keyword evidence="14" id="KW-1185">Reference proteome</keyword>
<dbReference type="InterPro" id="IPR002646">
    <property type="entry name" value="PolA_pol_head_dom"/>
</dbReference>
<dbReference type="Pfam" id="PF01743">
    <property type="entry name" value="PolyA_pol"/>
    <property type="match status" value="1"/>
</dbReference>
<evidence type="ECO:0000256" key="1">
    <source>
        <dbReference type="ARBA" id="ARBA00001946"/>
    </source>
</evidence>
<evidence type="ECO:0000256" key="6">
    <source>
        <dbReference type="ARBA" id="ARBA00022741"/>
    </source>
</evidence>
<comment type="cofactor">
    <cofactor evidence="1">
        <name>Mg(2+)</name>
        <dbReference type="ChEBI" id="CHEBI:18420"/>
    </cofactor>
</comment>
<accession>A0ABT9XEQ8</accession>
<comment type="caution">
    <text evidence="13">The sequence shown here is derived from an EMBL/GenBank/DDBJ whole genome shotgun (WGS) entry which is preliminary data.</text>
</comment>
<keyword evidence="7" id="KW-0460">Magnesium</keyword>
<protein>
    <submittedName>
        <fullName evidence="13">tRNA nucleotidyltransferase (CCA-adding enzyme)</fullName>
        <ecNumber evidence="13">2.7.7.72</ecNumber>
        <ecNumber evidence="13">3.1.3.-</ecNumber>
        <ecNumber evidence="13">3.1.4.-</ecNumber>
    </submittedName>
</protein>
<dbReference type="Proteomes" id="UP001232973">
    <property type="component" value="Unassembled WGS sequence"/>
</dbReference>
<keyword evidence="3" id="KW-0819">tRNA processing</keyword>
<sequence>MTSNAERPPGAMRPAAWPAAVQMLLDRLTAAGFQAYLVGGCVRDLLLHRPVHDYDIATDALPAQVISLFQRTAPTGLQHGTVTVLDFSMPMEVTTFRIDAAYSDGRRPDRVSFTRNLIDDLARRDFTINAMAIDRDGRLHDPFHGQHDLQKRQIRAVGKPEARFSEDGLRILRGLRFAAELGFTLEPATLAAMHANSRRLAVISNERIGQEFARIAAAGWKSIAEQLTAGPYLPALPAPWPKLAHGFAKLAAAPWDDAAWLTVLRALHADLAAHAPTLAADDLKAMFSLVVWCVAAGCTPQETRRLVRQSAWPRSWGNAIVHAVDLGLTDPAQWTRPTWRWAFYTHPAPAVFMACAAHDVLAGGERGQRASSCVQQAQTQPLWSLRDLAVSGEDAAALGAAGPDIGRVLRYAAAKVLAERLPNDRAVLLRACASWLKHIESKENREEYTPCRNTHPPQM</sequence>
<feature type="domain" description="Poly A polymerase head" evidence="10">
    <location>
        <begin position="35"/>
        <end position="155"/>
    </location>
</feature>
<evidence type="ECO:0000256" key="2">
    <source>
        <dbReference type="ARBA" id="ARBA00022679"/>
    </source>
</evidence>
<evidence type="ECO:0000256" key="4">
    <source>
        <dbReference type="ARBA" id="ARBA00022695"/>
    </source>
</evidence>
<dbReference type="SUPFAM" id="SSF81891">
    <property type="entry name" value="Poly A polymerase C-terminal region-like"/>
    <property type="match status" value="1"/>
</dbReference>
<dbReference type="GO" id="GO:0004810">
    <property type="term" value="F:CCA tRNA nucleotidyltransferase activity"/>
    <property type="evidence" value="ECO:0007669"/>
    <property type="project" value="UniProtKB-EC"/>
</dbReference>
<dbReference type="EC" id="3.1.4.-" evidence="13"/>